<dbReference type="PROSITE" id="PS51192">
    <property type="entry name" value="HELICASE_ATP_BIND_1"/>
    <property type="match status" value="1"/>
</dbReference>
<name>A0AB36JKI1_9STRE</name>
<proteinExistence type="predicted"/>
<organism evidence="6 7">
    <name type="scientific">Streptococcus azizii</name>
    <dbReference type="NCBI Taxonomy" id="1579424"/>
    <lineage>
        <taxon>Bacteria</taxon>
        <taxon>Bacillati</taxon>
        <taxon>Bacillota</taxon>
        <taxon>Bacilli</taxon>
        <taxon>Lactobacillales</taxon>
        <taxon>Streptococcaceae</taxon>
        <taxon>Streptococcus</taxon>
    </lineage>
</organism>
<dbReference type="PANTHER" id="PTHR47396:SF1">
    <property type="entry name" value="ATP-DEPENDENT HELICASE IRC3-RELATED"/>
    <property type="match status" value="1"/>
</dbReference>
<evidence type="ECO:0000313" key="5">
    <source>
        <dbReference type="EMBL" id="ONK25693.1"/>
    </source>
</evidence>
<dbReference type="InterPro" id="IPR050742">
    <property type="entry name" value="Helicase_Restrict-Modif_Enz"/>
</dbReference>
<sequence length="1083" mass="125896">MSNFSFLKPEWPQLANPATRAEIYVYSDSNSAMIQLRQFAERMTEALFRLENITPWNVPTQLDKLKELQRVGVLEDDVAEAFHIIRKYGNKAAHDSFSDSGAALKLLGYAHFLATWFMEAYGPIEFVAQKFEKPVSQEEENAQLHKEVEELRKQLEISQSEKQSMQKALEMTQAERQALEEAVVRYRNEPEATKIHKKERSKAYLRNVDFNEYNTRIMFIDEQLHKAGWEVDTANLDWRKGTRPQKNKNLAIAEVPTPRGRADYGLFIGLDLVGIVEAKRYNKAISGDLIQSKGYARKIDVSSNYNLVQSGKYKIPFLYASNGRPYLKQLEDQSGIWFWDSRTETVPSYALEAWHSPEDLKRKLEVDIIKAETELVEEEYPDFAGRYYQIEAIKSVEKAISENKRRMLLALATGTGKTRLSLALMYRLLKTKRMRRILFLVDRRSLGEQASDVLIDTQIENQSFASIYDIKGVDEIFAEKNTRVHIATVQGMVRRLFYTDDESEIPSVGTYDFIIVDEAHRGYTEDRELSEEELLYQNEQEYVSQYRRVIDYFDASVLALTATPALHTTRIFGDPIYTYSYRDAVVDGYLVDHEPPYQFETELSRNGITFEANSDIDVWDARNKSITKAHLDDDLKFDVAQFNKKVINENFNRAILSELVNYIDPNEGGKSLIFAVTDYHADQIVRILKEEYRKADIPVPDDAIEKITGYIAHPDKEIKRFKNEKYPNIVVTVDLLTTGIDVPEIENLVFMRRVRSRILYDQMLGRATRLCPEINKESFKIFDAVKLYDTLKDITDMKPIVSNPSQTIDQILEKALSADDNFEFEFFKNELIAKLQRRKQRLSKEAINELAELNNVRSIDMWLQELKAMNKQELAGQQEKINRVAHYRNYVDIAISHDSDMIKEVTRGYGVGNVKPGDYLNDFNRFIRENINLIPALEVVVKRPKELTYKELREVQLRLKENHFDERNLQEAWRHEKKERVAADIISFIRQAALGTGLVDHETRIKNAMKKVYGMEDWTPMQLKWLKRIEKQLLETPVLAPTAKQYFDETEVWKQNGGYKQIQRHVGKKIDLVIQVLNDQLYA</sequence>
<accession>A0AB36JKI1</accession>
<dbReference type="InterPro" id="IPR027417">
    <property type="entry name" value="P-loop_NTPase"/>
</dbReference>
<dbReference type="SMART" id="SM00487">
    <property type="entry name" value="DEXDc"/>
    <property type="match status" value="1"/>
</dbReference>
<feature type="domain" description="Helicase C-terminal" evidence="4">
    <location>
        <begin position="655"/>
        <end position="816"/>
    </location>
</feature>
<dbReference type="CDD" id="cd18032">
    <property type="entry name" value="DEXHc_RE_I_III_res"/>
    <property type="match status" value="1"/>
</dbReference>
<keyword evidence="8" id="KW-1185">Reference proteome</keyword>
<reference evidence="7 8" key="1">
    <citation type="submission" date="2016-12" db="EMBL/GenBank/DDBJ databases">
        <authorList>
            <person name="Gulvik C.A."/>
        </authorList>
    </citation>
    <scope>NUCLEOTIDE SEQUENCE [LARGE SCALE GENOMIC DNA]</scope>
    <source>
        <strain evidence="5 8">12-5202</strain>
        <strain evidence="6 7">12-5291</strain>
    </source>
</reference>
<dbReference type="GO" id="GO:0005829">
    <property type="term" value="C:cytosol"/>
    <property type="evidence" value="ECO:0007669"/>
    <property type="project" value="TreeGrafter"/>
</dbReference>
<dbReference type="GO" id="GO:0004519">
    <property type="term" value="F:endonuclease activity"/>
    <property type="evidence" value="ECO:0007669"/>
    <property type="project" value="UniProtKB-KW"/>
</dbReference>
<keyword evidence="1" id="KW-0742">SOS response</keyword>
<dbReference type="SMART" id="SM00490">
    <property type="entry name" value="HELICc"/>
    <property type="match status" value="1"/>
</dbReference>
<dbReference type="Pfam" id="PF04851">
    <property type="entry name" value="ResIII"/>
    <property type="match status" value="1"/>
</dbReference>
<keyword evidence="1" id="KW-0227">DNA damage</keyword>
<dbReference type="InterPro" id="IPR014001">
    <property type="entry name" value="Helicase_ATP-bd"/>
</dbReference>
<keyword evidence="6" id="KW-0255">Endonuclease</keyword>
<dbReference type="Pfam" id="PF08463">
    <property type="entry name" value="EcoEI_R_C"/>
    <property type="match status" value="1"/>
</dbReference>
<dbReference type="Gene3D" id="3.90.1570.30">
    <property type="match status" value="1"/>
</dbReference>
<gene>
    <name evidence="5" type="ORF">BVE84_09990</name>
    <name evidence="6" type="ORF">BVE86_08630</name>
</gene>
<dbReference type="Proteomes" id="UP000188946">
    <property type="component" value="Unassembled WGS sequence"/>
</dbReference>
<evidence type="ECO:0000313" key="6">
    <source>
        <dbReference type="EMBL" id="ONK25995.1"/>
    </source>
</evidence>
<evidence type="ECO:0000259" key="3">
    <source>
        <dbReference type="PROSITE" id="PS51192"/>
    </source>
</evidence>
<protein>
    <submittedName>
        <fullName evidence="6">Type I restriction-modification system endonuclease</fullName>
    </submittedName>
</protein>
<dbReference type="CDD" id="cd18799">
    <property type="entry name" value="SF2_C_EcoAI-like"/>
    <property type="match status" value="1"/>
</dbReference>
<dbReference type="PANTHER" id="PTHR47396">
    <property type="entry name" value="TYPE I RESTRICTION ENZYME ECOKI R PROTEIN"/>
    <property type="match status" value="1"/>
</dbReference>
<dbReference type="AlphaFoldDB" id="A0AB36JKI1"/>
<dbReference type="GO" id="GO:0016787">
    <property type="term" value="F:hydrolase activity"/>
    <property type="evidence" value="ECO:0007669"/>
    <property type="project" value="InterPro"/>
</dbReference>
<dbReference type="GO" id="GO:0006304">
    <property type="term" value="P:DNA modification"/>
    <property type="evidence" value="ECO:0007669"/>
    <property type="project" value="InterPro"/>
</dbReference>
<dbReference type="GO" id="GO:0003677">
    <property type="term" value="F:DNA binding"/>
    <property type="evidence" value="ECO:0007669"/>
    <property type="project" value="InterPro"/>
</dbReference>
<evidence type="ECO:0000256" key="1">
    <source>
        <dbReference type="ARBA" id="ARBA00023236"/>
    </source>
</evidence>
<feature type="coiled-coil region" evidence="2">
    <location>
        <begin position="141"/>
        <end position="189"/>
    </location>
</feature>
<evidence type="ECO:0000313" key="7">
    <source>
        <dbReference type="Proteomes" id="UP000188600"/>
    </source>
</evidence>
<dbReference type="EMBL" id="MSPT01000019">
    <property type="protein sequence ID" value="ONK25995.1"/>
    <property type="molecule type" value="Genomic_DNA"/>
</dbReference>
<dbReference type="Gene3D" id="3.40.50.300">
    <property type="entry name" value="P-loop containing nucleotide triphosphate hydrolases"/>
    <property type="match status" value="2"/>
</dbReference>
<dbReference type="RefSeq" id="WP_076996852.1">
    <property type="nucleotide sequence ID" value="NZ_MSPR01000030.1"/>
</dbReference>
<feature type="domain" description="Helicase ATP-binding" evidence="3">
    <location>
        <begin position="398"/>
        <end position="582"/>
    </location>
</feature>
<dbReference type="GO" id="GO:0005524">
    <property type="term" value="F:ATP binding"/>
    <property type="evidence" value="ECO:0007669"/>
    <property type="project" value="InterPro"/>
</dbReference>
<dbReference type="NCBIfam" id="NF008521">
    <property type="entry name" value="PRK11448.1"/>
    <property type="match status" value="1"/>
</dbReference>
<dbReference type="InterPro" id="IPR006935">
    <property type="entry name" value="Helicase/UvrB_N"/>
</dbReference>
<dbReference type="InterPro" id="IPR013670">
    <property type="entry name" value="EcoEI_R_C_dom"/>
</dbReference>
<dbReference type="PROSITE" id="PS51194">
    <property type="entry name" value="HELICASE_CTER"/>
    <property type="match status" value="1"/>
</dbReference>
<dbReference type="Pfam" id="PF00271">
    <property type="entry name" value="Helicase_C"/>
    <property type="match status" value="1"/>
</dbReference>
<evidence type="ECO:0000259" key="4">
    <source>
        <dbReference type="PROSITE" id="PS51194"/>
    </source>
</evidence>
<dbReference type="GO" id="GO:0009432">
    <property type="term" value="P:SOS response"/>
    <property type="evidence" value="ECO:0007669"/>
    <property type="project" value="UniProtKB-KW"/>
</dbReference>
<dbReference type="InterPro" id="IPR001650">
    <property type="entry name" value="Helicase_C-like"/>
</dbReference>
<keyword evidence="6" id="KW-0378">Hydrolase</keyword>
<dbReference type="SUPFAM" id="SSF52540">
    <property type="entry name" value="P-loop containing nucleoside triphosphate hydrolases"/>
    <property type="match status" value="1"/>
</dbReference>
<keyword evidence="2" id="KW-0175">Coiled coil</keyword>
<dbReference type="EMBL" id="MSPR01000030">
    <property type="protein sequence ID" value="ONK25693.1"/>
    <property type="molecule type" value="Genomic_DNA"/>
</dbReference>
<evidence type="ECO:0000256" key="2">
    <source>
        <dbReference type="SAM" id="Coils"/>
    </source>
</evidence>
<evidence type="ECO:0000313" key="8">
    <source>
        <dbReference type="Proteomes" id="UP000188946"/>
    </source>
</evidence>
<keyword evidence="6" id="KW-0540">Nuclease</keyword>
<dbReference type="Proteomes" id="UP000188600">
    <property type="component" value="Unassembled WGS sequence"/>
</dbReference>
<comment type="caution">
    <text evidence="6">The sequence shown here is derived from an EMBL/GenBank/DDBJ whole genome shotgun (WGS) entry which is preliminary data.</text>
</comment>